<dbReference type="PRINTS" id="PR00385">
    <property type="entry name" value="P450"/>
</dbReference>
<dbReference type="GO" id="GO:0004497">
    <property type="term" value="F:monooxygenase activity"/>
    <property type="evidence" value="ECO:0007669"/>
    <property type="project" value="UniProtKB-KW"/>
</dbReference>
<dbReference type="Gene3D" id="1.10.630.10">
    <property type="entry name" value="Cytochrome P450"/>
    <property type="match status" value="1"/>
</dbReference>
<keyword evidence="5 9" id="KW-0560">Oxidoreductase</keyword>
<gene>
    <name evidence="11" type="ORF">P153DRAFT_435103</name>
</gene>
<dbReference type="GO" id="GO:0016705">
    <property type="term" value="F:oxidoreductase activity, acting on paired donors, with incorporation or reduction of molecular oxygen"/>
    <property type="evidence" value="ECO:0007669"/>
    <property type="project" value="InterPro"/>
</dbReference>
<protein>
    <submittedName>
        <fullName evidence="11">Cytochrome P450</fullName>
    </submittedName>
</protein>
<dbReference type="Proteomes" id="UP000799771">
    <property type="component" value="Unassembled WGS sequence"/>
</dbReference>
<dbReference type="InterPro" id="IPR036396">
    <property type="entry name" value="Cyt_P450_sf"/>
</dbReference>
<comment type="cofactor">
    <cofactor evidence="1 8">
        <name>heme</name>
        <dbReference type="ChEBI" id="CHEBI:30413"/>
    </cofactor>
</comment>
<proteinExistence type="inferred from homology"/>
<keyword evidence="10" id="KW-1133">Transmembrane helix</keyword>
<evidence type="ECO:0000256" key="7">
    <source>
        <dbReference type="ARBA" id="ARBA00023033"/>
    </source>
</evidence>
<keyword evidence="7 9" id="KW-0503">Monooxygenase</keyword>
<dbReference type="EMBL" id="ML977519">
    <property type="protein sequence ID" value="KAF2124333.1"/>
    <property type="molecule type" value="Genomic_DNA"/>
</dbReference>
<evidence type="ECO:0000256" key="9">
    <source>
        <dbReference type="RuleBase" id="RU000461"/>
    </source>
</evidence>
<dbReference type="PANTHER" id="PTHR24305:SF230">
    <property type="entry name" value="P450, PUTATIVE (EUROFUNG)-RELATED"/>
    <property type="match status" value="1"/>
</dbReference>
<keyword evidence="10" id="KW-0812">Transmembrane</keyword>
<evidence type="ECO:0000256" key="5">
    <source>
        <dbReference type="ARBA" id="ARBA00023002"/>
    </source>
</evidence>
<evidence type="ECO:0000256" key="2">
    <source>
        <dbReference type="ARBA" id="ARBA00010617"/>
    </source>
</evidence>
<accession>A0A6A5ZZL9</accession>
<keyword evidence="12" id="KW-1185">Reference proteome</keyword>
<feature type="binding site" description="axial binding residue" evidence="8">
    <location>
        <position position="458"/>
    </location>
    <ligand>
        <name>heme</name>
        <dbReference type="ChEBI" id="CHEBI:30413"/>
    </ligand>
    <ligandPart>
        <name>Fe</name>
        <dbReference type="ChEBI" id="CHEBI:18248"/>
    </ligandPart>
</feature>
<dbReference type="GO" id="GO:0005506">
    <property type="term" value="F:iron ion binding"/>
    <property type="evidence" value="ECO:0007669"/>
    <property type="project" value="InterPro"/>
</dbReference>
<feature type="transmembrane region" description="Helical" evidence="10">
    <location>
        <begin position="20"/>
        <end position="46"/>
    </location>
</feature>
<evidence type="ECO:0000313" key="12">
    <source>
        <dbReference type="Proteomes" id="UP000799771"/>
    </source>
</evidence>
<evidence type="ECO:0000256" key="8">
    <source>
        <dbReference type="PIRSR" id="PIRSR602401-1"/>
    </source>
</evidence>
<dbReference type="PRINTS" id="PR00463">
    <property type="entry name" value="EP450I"/>
</dbReference>
<keyword evidence="4 8" id="KW-0479">Metal-binding</keyword>
<dbReference type="PANTHER" id="PTHR24305">
    <property type="entry name" value="CYTOCHROME P450"/>
    <property type="match status" value="1"/>
</dbReference>
<evidence type="ECO:0000256" key="4">
    <source>
        <dbReference type="ARBA" id="ARBA00022723"/>
    </source>
</evidence>
<dbReference type="PROSITE" id="PS00086">
    <property type="entry name" value="CYTOCHROME_P450"/>
    <property type="match status" value="1"/>
</dbReference>
<dbReference type="OrthoDB" id="1470350at2759"/>
<dbReference type="GeneID" id="54413562"/>
<sequence length="513" mass="58762">MGILKGLNNVDLSRYSNWHLAGLTIIGLSLLFTIHCIVSAVYHIFLSPLRNVPGPKLWIAFPSLQHIVFLRGDLDKALLQLHNKYGHVVRIGPREVSFNNAQAWQEIYGHGQNFAKANFFEEPEGLPDHLISANQADHSRYRKAMSNAFSEKSLRLQEPLIKVHVDLFLKRLRDLSALGEKVDMVKWLHLVTFDLIGDLAFGEPFGCLEKSDEGSFVRDMFYFIKAGAYLKVIQDYALLKRLLWFLTPKHLVEARAAQLHLAHTVSMKRMNNSEQQGRGDFMDSMVERRNKPGGLTDLEIMVNSNILISAGAETSATTISASIFYLLKNPTVLAKVQQEVRSAFQNAEEINFITSTARLPYMIASITEAMRMFPPLPGTLPRLTPDNKMTTLSGYDIPPNVIVGVNQWSANRDERNFHRANEFIPERWLKEINKDPTSPFYHDQRDVAQPFSVGPRNCIGRNLAYTETRTILALLLFEFDIELCTESQNWQDQKTWFWWDKHKMWLRICSRNG</sequence>
<name>A0A6A5ZZL9_9PLEO</name>
<dbReference type="AlphaFoldDB" id="A0A6A5ZZL9"/>
<evidence type="ECO:0000256" key="6">
    <source>
        <dbReference type="ARBA" id="ARBA00023004"/>
    </source>
</evidence>
<dbReference type="RefSeq" id="XP_033518726.1">
    <property type="nucleotide sequence ID" value="XM_033673130.1"/>
</dbReference>
<comment type="similarity">
    <text evidence="2 9">Belongs to the cytochrome P450 family.</text>
</comment>
<keyword evidence="3 8" id="KW-0349">Heme</keyword>
<dbReference type="InterPro" id="IPR050121">
    <property type="entry name" value="Cytochrome_P450_monoxygenase"/>
</dbReference>
<evidence type="ECO:0000256" key="3">
    <source>
        <dbReference type="ARBA" id="ARBA00022617"/>
    </source>
</evidence>
<reference evidence="11" key="1">
    <citation type="journal article" date="2020" name="Stud. Mycol.">
        <title>101 Dothideomycetes genomes: a test case for predicting lifestyles and emergence of pathogens.</title>
        <authorList>
            <person name="Haridas S."/>
            <person name="Albert R."/>
            <person name="Binder M."/>
            <person name="Bloem J."/>
            <person name="Labutti K."/>
            <person name="Salamov A."/>
            <person name="Andreopoulos B."/>
            <person name="Baker S."/>
            <person name="Barry K."/>
            <person name="Bills G."/>
            <person name="Bluhm B."/>
            <person name="Cannon C."/>
            <person name="Castanera R."/>
            <person name="Culley D."/>
            <person name="Daum C."/>
            <person name="Ezra D."/>
            <person name="Gonzalez J."/>
            <person name="Henrissat B."/>
            <person name="Kuo A."/>
            <person name="Liang C."/>
            <person name="Lipzen A."/>
            <person name="Lutzoni F."/>
            <person name="Magnuson J."/>
            <person name="Mondo S."/>
            <person name="Nolan M."/>
            <person name="Ohm R."/>
            <person name="Pangilinan J."/>
            <person name="Park H.-J."/>
            <person name="Ramirez L."/>
            <person name="Alfaro M."/>
            <person name="Sun H."/>
            <person name="Tritt A."/>
            <person name="Yoshinaga Y."/>
            <person name="Zwiers L.-H."/>
            <person name="Turgeon B."/>
            <person name="Goodwin S."/>
            <person name="Spatafora J."/>
            <person name="Crous P."/>
            <person name="Grigoriev I."/>
        </authorList>
    </citation>
    <scope>NUCLEOTIDE SEQUENCE</scope>
    <source>
        <strain evidence="11">CBS 119687</strain>
    </source>
</reference>
<dbReference type="SUPFAM" id="SSF48264">
    <property type="entry name" value="Cytochrome P450"/>
    <property type="match status" value="1"/>
</dbReference>
<dbReference type="CDD" id="cd11058">
    <property type="entry name" value="CYP60B-like"/>
    <property type="match status" value="1"/>
</dbReference>
<evidence type="ECO:0000313" key="11">
    <source>
        <dbReference type="EMBL" id="KAF2124333.1"/>
    </source>
</evidence>
<dbReference type="InterPro" id="IPR001128">
    <property type="entry name" value="Cyt_P450"/>
</dbReference>
<dbReference type="GO" id="GO:0020037">
    <property type="term" value="F:heme binding"/>
    <property type="evidence" value="ECO:0007669"/>
    <property type="project" value="InterPro"/>
</dbReference>
<evidence type="ECO:0000256" key="10">
    <source>
        <dbReference type="SAM" id="Phobius"/>
    </source>
</evidence>
<dbReference type="Pfam" id="PF00067">
    <property type="entry name" value="p450"/>
    <property type="match status" value="1"/>
</dbReference>
<dbReference type="InterPro" id="IPR002401">
    <property type="entry name" value="Cyt_P450_E_grp-I"/>
</dbReference>
<dbReference type="InterPro" id="IPR017972">
    <property type="entry name" value="Cyt_P450_CS"/>
</dbReference>
<keyword evidence="10" id="KW-0472">Membrane</keyword>
<organism evidence="11 12">
    <name type="scientific">Dothidotthia symphoricarpi CBS 119687</name>
    <dbReference type="NCBI Taxonomy" id="1392245"/>
    <lineage>
        <taxon>Eukaryota</taxon>
        <taxon>Fungi</taxon>
        <taxon>Dikarya</taxon>
        <taxon>Ascomycota</taxon>
        <taxon>Pezizomycotina</taxon>
        <taxon>Dothideomycetes</taxon>
        <taxon>Pleosporomycetidae</taxon>
        <taxon>Pleosporales</taxon>
        <taxon>Dothidotthiaceae</taxon>
        <taxon>Dothidotthia</taxon>
    </lineage>
</organism>
<evidence type="ECO:0000256" key="1">
    <source>
        <dbReference type="ARBA" id="ARBA00001971"/>
    </source>
</evidence>
<keyword evidence="6 8" id="KW-0408">Iron</keyword>